<feature type="region of interest" description="Disordered" evidence="1">
    <location>
        <begin position="153"/>
        <end position="189"/>
    </location>
</feature>
<feature type="region of interest" description="Disordered" evidence="1">
    <location>
        <begin position="42"/>
        <end position="70"/>
    </location>
</feature>
<feature type="region of interest" description="Disordered" evidence="1">
    <location>
        <begin position="1"/>
        <end position="23"/>
    </location>
</feature>
<evidence type="ECO:0000256" key="1">
    <source>
        <dbReference type="SAM" id="MobiDB-lite"/>
    </source>
</evidence>
<keyword evidence="3" id="KW-1185">Reference proteome</keyword>
<name>A0A6A5YUJ7_9PLEO</name>
<gene>
    <name evidence="2" type="ORF">BDV96DRAFT_192046</name>
</gene>
<organism evidence="2 3">
    <name type="scientific">Lophiotrema nucula</name>
    <dbReference type="NCBI Taxonomy" id="690887"/>
    <lineage>
        <taxon>Eukaryota</taxon>
        <taxon>Fungi</taxon>
        <taxon>Dikarya</taxon>
        <taxon>Ascomycota</taxon>
        <taxon>Pezizomycotina</taxon>
        <taxon>Dothideomycetes</taxon>
        <taxon>Pleosporomycetidae</taxon>
        <taxon>Pleosporales</taxon>
        <taxon>Lophiotremataceae</taxon>
        <taxon>Lophiotrema</taxon>
    </lineage>
</organism>
<feature type="compositionally biased region" description="Basic residues" evidence="1">
    <location>
        <begin position="172"/>
        <end position="189"/>
    </location>
</feature>
<dbReference type="Proteomes" id="UP000799770">
    <property type="component" value="Unassembled WGS sequence"/>
</dbReference>
<dbReference type="AlphaFoldDB" id="A0A6A5YUJ7"/>
<evidence type="ECO:0000313" key="2">
    <source>
        <dbReference type="EMBL" id="KAF2110822.1"/>
    </source>
</evidence>
<dbReference type="EMBL" id="ML977336">
    <property type="protein sequence ID" value="KAF2110822.1"/>
    <property type="molecule type" value="Genomic_DNA"/>
</dbReference>
<sequence length="189" mass="21141">MDSSGGCSDTTAQEQQHAGSGQQLLDAKQQIKYILPPIPQQQVGLPSLRRLNRPTHPSQRPSLPKPSPPESFVAGTSFAMASFPYSNPYGQSSVYATAPVPQYTQAQIDSYYQQYQCYPPQPYQIIADYYAPSYVQPGYGEGQGQQYAYQQQLAESQDANKLAPPLDEETLRRRRSKSDRRSRSGSRTR</sequence>
<evidence type="ECO:0000313" key="3">
    <source>
        <dbReference type="Proteomes" id="UP000799770"/>
    </source>
</evidence>
<accession>A0A6A5YUJ7</accession>
<protein>
    <submittedName>
        <fullName evidence="2">Uncharacterized protein</fullName>
    </submittedName>
</protein>
<reference evidence="2" key="1">
    <citation type="journal article" date="2020" name="Stud. Mycol.">
        <title>101 Dothideomycetes genomes: a test case for predicting lifestyles and emergence of pathogens.</title>
        <authorList>
            <person name="Haridas S."/>
            <person name="Albert R."/>
            <person name="Binder M."/>
            <person name="Bloem J."/>
            <person name="Labutti K."/>
            <person name="Salamov A."/>
            <person name="Andreopoulos B."/>
            <person name="Baker S."/>
            <person name="Barry K."/>
            <person name="Bills G."/>
            <person name="Bluhm B."/>
            <person name="Cannon C."/>
            <person name="Castanera R."/>
            <person name="Culley D."/>
            <person name="Daum C."/>
            <person name="Ezra D."/>
            <person name="Gonzalez J."/>
            <person name="Henrissat B."/>
            <person name="Kuo A."/>
            <person name="Liang C."/>
            <person name="Lipzen A."/>
            <person name="Lutzoni F."/>
            <person name="Magnuson J."/>
            <person name="Mondo S."/>
            <person name="Nolan M."/>
            <person name="Ohm R."/>
            <person name="Pangilinan J."/>
            <person name="Park H.-J."/>
            <person name="Ramirez L."/>
            <person name="Alfaro M."/>
            <person name="Sun H."/>
            <person name="Tritt A."/>
            <person name="Yoshinaga Y."/>
            <person name="Zwiers L.-H."/>
            <person name="Turgeon B."/>
            <person name="Goodwin S."/>
            <person name="Spatafora J."/>
            <person name="Crous P."/>
            <person name="Grigoriev I."/>
        </authorList>
    </citation>
    <scope>NUCLEOTIDE SEQUENCE</scope>
    <source>
        <strain evidence="2">CBS 627.86</strain>
    </source>
</reference>
<dbReference type="OrthoDB" id="10646823at2759"/>
<proteinExistence type="predicted"/>